<accession>A0ABX3WEM7</accession>
<comment type="caution">
    <text evidence="2">The sequence shown here is derived from an EMBL/GenBank/DDBJ whole genome shotgun (WGS) entry which is preliminary data.</text>
</comment>
<evidence type="ECO:0008006" key="4">
    <source>
        <dbReference type="Google" id="ProtNLM"/>
    </source>
</evidence>
<feature type="region of interest" description="Disordered" evidence="1">
    <location>
        <begin position="46"/>
        <end position="67"/>
    </location>
</feature>
<dbReference type="InterPro" id="IPR010994">
    <property type="entry name" value="RuvA_2-like"/>
</dbReference>
<dbReference type="PANTHER" id="PTHR21180:SF32">
    <property type="entry name" value="ENDONUCLEASE_EXONUCLEASE_PHOSPHATASE FAMILY DOMAIN-CONTAINING PROTEIN 1"/>
    <property type="match status" value="1"/>
</dbReference>
<dbReference type="RefSeq" id="WP_211276194.1">
    <property type="nucleotide sequence ID" value="NZ_MTBM01000007.1"/>
</dbReference>
<dbReference type="Pfam" id="PF12836">
    <property type="entry name" value="HHH_3"/>
    <property type="match status" value="1"/>
</dbReference>
<proteinExistence type="predicted"/>
<reference evidence="2 3" key="1">
    <citation type="submission" date="2017-01" db="EMBL/GenBank/DDBJ databases">
        <authorList>
            <person name="Wolfgang W.J."/>
            <person name="Cole J."/>
            <person name="Wroblewski D."/>
            <person name="Mcginnis J."/>
            <person name="Musser K.A."/>
        </authorList>
    </citation>
    <scope>NUCLEOTIDE SEQUENCE [LARGE SCALE GENOMIC DNA]</scope>
    <source>
        <strain evidence="2 3">DSM 21643</strain>
    </source>
</reference>
<protein>
    <recommendedName>
        <fullName evidence="4">Topoisomerase</fullName>
    </recommendedName>
</protein>
<name>A0ABX3WEM7_9NEIS</name>
<evidence type="ECO:0000256" key="1">
    <source>
        <dbReference type="SAM" id="MobiDB-lite"/>
    </source>
</evidence>
<keyword evidence="3" id="KW-1185">Reference proteome</keyword>
<organism evidence="2 3">
    <name type="scientific">Neisseria zoodegmatis</name>
    <dbReference type="NCBI Taxonomy" id="326523"/>
    <lineage>
        <taxon>Bacteria</taxon>
        <taxon>Pseudomonadati</taxon>
        <taxon>Pseudomonadota</taxon>
        <taxon>Betaproteobacteria</taxon>
        <taxon>Neisseriales</taxon>
        <taxon>Neisseriaceae</taxon>
        <taxon>Neisseria</taxon>
    </lineage>
</organism>
<dbReference type="Gene3D" id="1.10.150.280">
    <property type="entry name" value="AF1531-like domain"/>
    <property type="match status" value="1"/>
</dbReference>
<dbReference type="EMBL" id="MTBM01000007">
    <property type="protein sequence ID" value="OSI10124.1"/>
    <property type="molecule type" value="Genomic_DNA"/>
</dbReference>
<sequence>IGPSKAAAIVEYRQHNGQFKSVDDLKNVKGIGEGILAKLRDEATVGGGKKPAKAAVPALKEKAKEKR</sequence>
<evidence type="ECO:0000313" key="3">
    <source>
        <dbReference type="Proteomes" id="UP000193466"/>
    </source>
</evidence>
<dbReference type="Proteomes" id="UP000193466">
    <property type="component" value="Unassembled WGS sequence"/>
</dbReference>
<gene>
    <name evidence="2" type="ORF">BWD10_06850</name>
</gene>
<dbReference type="InterPro" id="IPR051675">
    <property type="entry name" value="Endo/Exo/Phosphatase_dom_1"/>
</dbReference>
<dbReference type="SUPFAM" id="SSF47781">
    <property type="entry name" value="RuvA domain 2-like"/>
    <property type="match status" value="1"/>
</dbReference>
<dbReference type="PANTHER" id="PTHR21180">
    <property type="entry name" value="ENDONUCLEASE/EXONUCLEASE/PHOSPHATASE FAMILY DOMAIN-CONTAINING PROTEIN 1"/>
    <property type="match status" value="1"/>
</dbReference>
<feature type="non-terminal residue" evidence="2">
    <location>
        <position position="1"/>
    </location>
</feature>
<evidence type="ECO:0000313" key="2">
    <source>
        <dbReference type="EMBL" id="OSI10124.1"/>
    </source>
</evidence>